<reference evidence="1 2" key="1">
    <citation type="submission" date="2018-04" db="EMBL/GenBank/DDBJ databases">
        <authorList>
            <person name="Fournier C.T."/>
            <person name="Kim C.J."/>
            <person name="Romero I.G."/>
            <person name="Sanchez M."/>
            <person name="Do N."/>
            <person name="Wu S."/>
            <person name="Mosier S.A."/>
            <person name="Wang J."/>
            <person name="Lund A."/>
            <person name="Moberg-Parker J."/>
            <person name="Stanton A.-C.J."/>
            <person name="Garlena R.A."/>
            <person name="Russell D.A."/>
            <person name="Pope W.H."/>
            <person name="Jacobs-Sera D."/>
            <person name="Hatfull G.F."/>
        </authorList>
    </citation>
    <scope>NUCLEOTIDE SEQUENCE [LARGE SCALE GENOMIC DNA]</scope>
</reference>
<dbReference type="KEGG" id="vg:54992364"/>
<sequence>MSATVEIGYDVRHWVTFEIKDATPEEIEILENDDEESIELAAAMWKARRLTEVDEHEEDGANYFDTESSSIIEVTADGSGE</sequence>
<accession>A0A2U8ULZ1</accession>
<gene>
    <name evidence="1" type="primary">99</name>
    <name evidence="1" type="ORF">PBI_SQUASH_99</name>
</gene>
<evidence type="ECO:0000313" key="1">
    <source>
        <dbReference type="EMBL" id="AWN04717.1"/>
    </source>
</evidence>
<name>A0A2U8ULZ1_9CAUD</name>
<keyword evidence="2" id="KW-1185">Reference proteome</keyword>
<dbReference type="Proteomes" id="UP000246514">
    <property type="component" value="Segment"/>
</dbReference>
<dbReference type="RefSeq" id="YP_009801838.1">
    <property type="nucleotide sequence ID" value="NC_047975.1"/>
</dbReference>
<evidence type="ECO:0000313" key="2">
    <source>
        <dbReference type="Proteomes" id="UP000246514"/>
    </source>
</evidence>
<dbReference type="EMBL" id="MH153813">
    <property type="protein sequence ID" value="AWN04717.1"/>
    <property type="molecule type" value="Genomic_DNA"/>
</dbReference>
<organism evidence="1 2">
    <name type="scientific">Microbacterium phage Squash</name>
    <dbReference type="NCBI Taxonomy" id="2182357"/>
    <lineage>
        <taxon>Viruses</taxon>
        <taxon>Duplodnaviria</taxon>
        <taxon>Heunggongvirae</taxon>
        <taxon>Uroviricota</taxon>
        <taxon>Caudoviricetes</taxon>
        <taxon>Squashvirus</taxon>
        <taxon>Squashvirus squash</taxon>
    </lineage>
</organism>
<proteinExistence type="predicted"/>
<dbReference type="GeneID" id="54992364"/>
<protein>
    <submittedName>
        <fullName evidence="1">Uncharacterized protein</fullName>
    </submittedName>
</protein>